<proteinExistence type="predicted"/>
<dbReference type="Pfam" id="PF06580">
    <property type="entry name" value="His_kinase"/>
    <property type="match status" value="1"/>
</dbReference>
<dbReference type="PANTHER" id="PTHR34220">
    <property type="entry name" value="SENSOR HISTIDINE KINASE YPDA"/>
    <property type="match status" value="1"/>
</dbReference>
<sequence>MKNLQLKKHLLLISLGLLISCLIAYYLIESDADQLEFFTLSTFIYVGTTGVINAYVLYFVTKFLDRFFPWHTQTGTRLLIGVLVDFSLVSFISFLAFYGYHSVELSLDEITEAYQQVFIKFAIVLLMVILLYAVIYFALYSYYMYTNLQIEKVKQDRKQIDLQLTALKNQLSPHFLFNSLNTISSLAYQNTDKAALFIRKLAVMYQYTIKSYHKTLISLAEELDFVNSYVYLISTRFEDKFSININLPKEILQSRIPPLTLQMLIENAVKHNSMNVNQKLEINLYFQNNKICVQNSITQKPLQVSSFQIGLKNINARYLLLAKKGISTTNGANFIVKLPLIQ</sequence>
<protein>
    <submittedName>
        <fullName evidence="3">Histidine kinase</fullName>
    </submittedName>
</protein>
<evidence type="ECO:0000313" key="3">
    <source>
        <dbReference type="EMBL" id="GGH01946.1"/>
    </source>
</evidence>
<name>A0A917MGW5_9FLAO</name>
<accession>A0A917MGW5</accession>
<feature type="transmembrane region" description="Helical" evidence="1">
    <location>
        <begin position="9"/>
        <end position="28"/>
    </location>
</feature>
<keyword evidence="1" id="KW-0812">Transmembrane</keyword>
<feature type="transmembrane region" description="Helical" evidence="1">
    <location>
        <begin position="118"/>
        <end position="145"/>
    </location>
</feature>
<evidence type="ECO:0000313" key="4">
    <source>
        <dbReference type="Proteomes" id="UP000633278"/>
    </source>
</evidence>
<keyword evidence="1" id="KW-1133">Transmembrane helix</keyword>
<organism evidence="3 4">
    <name type="scientific">Polaribacter pacificus</name>
    <dbReference type="NCBI Taxonomy" id="1775173"/>
    <lineage>
        <taxon>Bacteria</taxon>
        <taxon>Pseudomonadati</taxon>
        <taxon>Bacteroidota</taxon>
        <taxon>Flavobacteriia</taxon>
        <taxon>Flavobacteriales</taxon>
        <taxon>Flavobacteriaceae</taxon>
    </lineage>
</organism>
<keyword evidence="4" id="KW-1185">Reference proteome</keyword>
<evidence type="ECO:0000256" key="1">
    <source>
        <dbReference type="SAM" id="Phobius"/>
    </source>
</evidence>
<reference evidence="3" key="2">
    <citation type="submission" date="2020-09" db="EMBL/GenBank/DDBJ databases">
        <authorList>
            <person name="Sun Q."/>
            <person name="Zhou Y."/>
        </authorList>
    </citation>
    <scope>NUCLEOTIDE SEQUENCE</scope>
    <source>
        <strain evidence="3">CGMCC 1.15763</strain>
    </source>
</reference>
<dbReference type="GO" id="GO:0000155">
    <property type="term" value="F:phosphorelay sensor kinase activity"/>
    <property type="evidence" value="ECO:0007669"/>
    <property type="project" value="InterPro"/>
</dbReference>
<keyword evidence="3" id="KW-0808">Transferase</keyword>
<feature type="domain" description="Signal transduction histidine kinase internal region" evidence="2">
    <location>
        <begin position="163"/>
        <end position="241"/>
    </location>
</feature>
<dbReference type="InterPro" id="IPR050640">
    <property type="entry name" value="Bact_2-comp_sensor_kinase"/>
</dbReference>
<dbReference type="PROSITE" id="PS51257">
    <property type="entry name" value="PROKAR_LIPOPROTEIN"/>
    <property type="match status" value="1"/>
</dbReference>
<gene>
    <name evidence="3" type="ORF">GCM10011416_20930</name>
</gene>
<dbReference type="AlphaFoldDB" id="A0A917MGW5"/>
<feature type="transmembrane region" description="Helical" evidence="1">
    <location>
        <begin position="78"/>
        <end position="98"/>
    </location>
</feature>
<evidence type="ECO:0000259" key="2">
    <source>
        <dbReference type="Pfam" id="PF06580"/>
    </source>
</evidence>
<reference evidence="3" key="1">
    <citation type="journal article" date="2014" name="Int. J. Syst. Evol. Microbiol.">
        <title>Complete genome sequence of Corynebacterium casei LMG S-19264T (=DSM 44701T), isolated from a smear-ripened cheese.</title>
        <authorList>
            <consortium name="US DOE Joint Genome Institute (JGI-PGF)"/>
            <person name="Walter F."/>
            <person name="Albersmeier A."/>
            <person name="Kalinowski J."/>
            <person name="Ruckert C."/>
        </authorList>
    </citation>
    <scope>NUCLEOTIDE SEQUENCE</scope>
    <source>
        <strain evidence="3">CGMCC 1.15763</strain>
    </source>
</reference>
<feature type="transmembrane region" description="Helical" evidence="1">
    <location>
        <begin position="40"/>
        <end position="58"/>
    </location>
</feature>
<comment type="caution">
    <text evidence="3">The sequence shown here is derived from an EMBL/GenBank/DDBJ whole genome shotgun (WGS) entry which is preliminary data.</text>
</comment>
<dbReference type="EMBL" id="BMJW01000003">
    <property type="protein sequence ID" value="GGH01946.1"/>
    <property type="molecule type" value="Genomic_DNA"/>
</dbReference>
<keyword evidence="1" id="KW-0472">Membrane</keyword>
<dbReference type="Proteomes" id="UP000633278">
    <property type="component" value="Unassembled WGS sequence"/>
</dbReference>
<dbReference type="PANTHER" id="PTHR34220:SF7">
    <property type="entry name" value="SENSOR HISTIDINE KINASE YPDA"/>
    <property type="match status" value="1"/>
</dbReference>
<dbReference type="GO" id="GO:0016020">
    <property type="term" value="C:membrane"/>
    <property type="evidence" value="ECO:0007669"/>
    <property type="project" value="InterPro"/>
</dbReference>
<dbReference type="InterPro" id="IPR010559">
    <property type="entry name" value="Sig_transdc_His_kin_internal"/>
</dbReference>
<keyword evidence="3" id="KW-0418">Kinase</keyword>